<comment type="similarity">
    <text evidence="1">Belongs to the LysR transcriptional regulatory family.</text>
</comment>
<dbReference type="InterPro" id="IPR005119">
    <property type="entry name" value="LysR_subst-bd"/>
</dbReference>
<dbReference type="CDD" id="cd08422">
    <property type="entry name" value="PBP2_CrgA_like"/>
    <property type="match status" value="1"/>
</dbReference>
<keyword evidence="3" id="KW-0238">DNA-binding</keyword>
<dbReference type="Gene3D" id="1.10.10.10">
    <property type="entry name" value="Winged helix-like DNA-binding domain superfamily/Winged helix DNA-binding domain"/>
    <property type="match status" value="1"/>
</dbReference>
<name>A0A7X8TS29_9VIBR</name>
<evidence type="ECO:0000313" key="6">
    <source>
        <dbReference type="EMBL" id="NLS13776.1"/>
    </source>
</evidence>
<dbReference type="GO" id="GO:0003677">
    <property type="term" value="F:DNA binding"/>
    <property type="evidence" value="ECO:0007669"/>
    <property type="project" value="UniProtKB-KW"/>
</dbReference>
<dbReference type="AlphaFoldDB" id="A0A7X8TS29"/>
<feature type="domain" description="HTH lysR-type" evidence="5">
    <location>
        <begin position="1"/>
        <end position="58"/>
    </location>
</feature>
<reference evidence="6 7" key="1">
    <citation type="submission" date="2020-04" db="EMBL/GenBank/DDBJ databases">
        <title>Vibrio sp. SM6, a novel species isolated from seawater.</title>
        <authorList>
            <person name="Wang X."/>
        </authorList>
    </citation>
    <scope>NUCLEOTIDE SEQUENCE [LARGE SCALE GENOMIC DNA]</scope>
    <source>
        <strain evidence="6 7">SM6</strain>
    </source>
</reference>
<dbReference type="PANTHER" id="PTHR30537:SF5">
    <property type="entry name" value="HTH-TYPE TRANSCRIPTIONAL ACTIVATOR TTDR-RELATED"/>
    <property type="match status" value="1"/>
</dbReference>
<dbReference type="PANTHER" id="PTHR30537">
    <property type="entry name" value="HTH-TYPE TRANSCRIPTIONAL REGULATOR"/>
    <property type="match status" value="1"/>
</dbReference>
<dbReference type="PROSITE" id="PS50931">
    <property type="entry name" value="HTH_LYSR"/>
    <property type="match status" value="1"/>
</dbReference>
<dbReference type="InterPro" id="IPR058163">
    <property type="entry name" value="LysR-type_TF_proteobact-type"/>
</dbReference>
<evidence type="ECO:0000256" key="1">
    <source>
        <dbReference type="ARBA" id="ARBA00009437"/>
    </source>
</evidence>
<dbReference type="Gene3D" id="3.40.190.290">
    <property type="match status" value="1"/>
</dbReference>
<dbReference type="EMBL" id="JABAIK010000012">
    <property type="protein sequence ID" value="NLS13776.1"/>
    <property type="molecule type" value="Genomic_DNA"/>
</dbReference>
<gene>
    <name evidence="6" type="ORF">HGP28_12830</name>
</gene>
<dbReference type="Proteomes" id="UP000535589">
    <property type="component" value="Unassembled WGS sequence"/>
</dbReference>
<dbReference type="Pfam" id="PF03466">
    <property type="entry name" value="LysR_substrate"/>
    <property type="match status" value="1"/>
</dbReference>
<evidence type="ECO:0000256" key="4">
    <source>
        <dbReference type="ARBA" id="ARBA00023163"/>
    </source>
</evidence>
<dbReference type="InterPro" id="IPR000847">
    <property type="entry name" value="LysR_HTH_N"/>
</dbReference>
<evidence type="ECO:0000256" key="2">
    <source>
        <dbReference type="ARBA" id="ARBA00023015"/>
    </source>
</evidence>
<keyword evidence="4" id="KW-0804">Transcription</keyword>
<dbReference type="SUPFAM" id="SSF53850">
    <property type="entry name" value="Periplasmic binding protein-like II"/>
    <property type="match status" value="1"/>
</dbReference>
<accession>A0A7X8TS29</accession>
<dbReference type="FunFam" id="3.40.190.290:FF:000001">
    <property type="entry name" value="Transcriptional regulator, LysR family"/>
    <property type="match status" value="1"/>
</dbReference>
<protein>
    <submittedName>
        <fullName evidence="6">LysR family transcriptional regulator</fullName>
    </submittedName>
</protein>
<proteinExistence type="inferred from homology"/>
<comment type="caution">
    <text evidence="6">The sequence shown here is derived from an EMBL/GenBank/DDBJ whole genome shotgun (WGS) entry which is preliminary data.</text>
</comment>
<dbReference type="InterPro" id="IPR036388">
    <property type="entry name" value="WH-like_DNA-bd_sf"/>
</dbReference>
<dbReference type="FunFam" id="1.10.10.10:FF:000001">
    <property type="entry name" value="LysR family transcriptional regulator"/>
    <property type="match status" value="1"/>
</dbReference>
<dbReference type="GO" id="GO:0003700">
    <property type="term" value="F:DNA-binding transcription factor activity"/>
    <property type="evidence" value="ECO:0007669"/>
    <property type="project" value="InterPro"/>
</dbReference>
<evidence type="ECO:0000259" key="5">
    <source>
        <dbReference type="PROSITE" id="PS50931"/>
    </source>
</evidence>
<sequence length="296" mass="32262">MNLDHLTLFVRLANTLNISAAGAELGLSPALASGHLNKLEQELGVRLVHRTTRKVSLTEEGKAFLPHAEELLNRVEQAKASVGMGAISPSGTLRITAPASFGCMHLMPAMKGFLAAYPDLSVDLHFSDSIIDMVEGGFDLAIRNASLQDSTLVARKLASDTRILCAAPDYIAQYGLPTHPKDLIHYQCINLGKIDSWTFRTPDGNVSIKPHGRVKTDNGEALRDASVAGLGIGLNSLWSVYQHLEQGTLIPVLSDFPLENTTAIWALYPSSRLVAPKVRAFIDYMIEYIGTPPYWE</sequence>
<dbReference type="InterPro" id="IPR036390">
    <property type="entry name" value="WH_DNA-bd_sf"/>
</dbReference>
<evidence type="ECO:0000313" key="7">
    <source>
        <dbReference type="Proteomes" id="UP000535589"/>
    </source>
</evidence>
<organism evidence="6 7">
    <name type="scientific">Vibrio agarilyticus</name>
    <dbReference type="NCBI Taxonomy" id="2726741"/>
    <lineage>
        <taxon>Bacteria</taxon>
        <taxon>Pseudomonadati</taxon>
        <taxon>Pseudomonadota</taxon>
        <taxon>Gammaproteobacteria</taxon>
        <taxon>Vibrionales</taxon>
        <taxon>Vibrionaceae</taxon>
        <taxon>Vibrio</taxon>
    </lineage>
</organism>
<dbReference type="SUPFAM" id="SSF46785">
    <property type="entry name" value="Winged helix' DNA-binding domain"/>
    <property type="match status" value="1"/>
</dbReference>
<keyword evidence="2" id="KW-0805">Transcription regulation</keyword>
<keyword evidence="7" id="KW-1185">Reference proteome</keyword>
<evidence type="ECO:0000256" key="3">
    <source>
        <dbReference type="ARBA" id="ARBA00023125"/>
    </source>
</evidence>
<dbReference type="RefSeq" id="WP_168836873.1">
    <property type="nucleotide sequence ID" value="NZ_JABAIK010000012.1"/>
</dbReference>
<dbReference type="Pfam" id="PF00126">
    <property type="entry name" value="HTH_1"/>
    <property type="match status" value="1"/>
</dbReference>